<dbReference type="InterPro" id="IPR013784">
    <property type="entry name" value="Carb-bd-like_fold"/>
</dbReference>
<dbReference type="EMBL" id="JAPDRL010000042">
    <property type="protein sequence ID" value="KAJ9663603.1"/>
    <property type="molecule type" value="Genomic_DNA"/>
</dbReference>
<evidence type="ECO:0000256" key="1">
    <source>
        <dbReference type="ARBA" id="ARBA00001863"/>
    </source>
</evidence>
<protein>
    <recommendedName>
        <fullName evidence="9">Glucoamylase</fullName>
        <ecNumber evidence="9">3.2.1.3</ecNumber>
    </recommendedName>
    <alternativeName>
        <fullName evidence="9">1,4-alpha-D-glucan glucohydrolase</fullName>
    </alternativeName>
    <alternativeName>
        <fullName evidence="9">Glucan 1,4-alpha-glucosidase</fullName>
    </alternativeName>
</protein>
<keyword evidence="7 9" id="KW-0326">Glycosidase</keyword>
<dbReference type="Gene3D" id="2.60.40.10">
    <property type="entry name" value="Immunoglobulins"/>
    <property type="match status" value="1"/>
</dbReference>
<name>A0ABQ9NPJ4_9PEZI</name>
<evidence type="ECO:0000256" key="4">
    <source>
        <dbReference type="ARBA" id="ARBA00022801"/>
    </source>
</evidence>
<dbReference type="PANTHER" id="PTHR31616:SF12">
    <property type="entry name" value="GLUCOAMYLASE"/>
    <property type="match status" value="1"/>
</dbReference>
<dbReference type="PIRSF" id="PIRSF001031">
    <property type="entry name" value="Glu-a-glcsd_SBD"/>
    <property type="match status" value="1"/>
</dbReference>
<keyword evidence="8 9" id="KW-0624">Polysaccharide degradation</keyword>
<dbReference type="SUPFAM" id="SSF49452">
    <property type="entry name" value="Starch-binding domain-like"/>
    <property type="match status" value="1"/>
</dbReference>
<dbReference type="Pfam" id="PF00723">
    <property type="entry name" value="Glyco_hydro_15"/>
    <property type="match status" value="1"/>
</dbReference>
<dbReference type="InterPro" id="IPR000165">
    <property type="entry name" value="Glucoamylase"/>
</dbReference>
<dbReference type="PROSITE" id="PS51166">
    <property type="entry name" value="CBM20"/>
    <property type="match status" value="1"/>
</dbReference>
<dbReference type="InterPro" id="IPR008928">
    <property type="entry name" value="6-hairpin_glycosidase_sf"/>
</dbReference>
<keyword evidence="5" id="KW-0325">Glycoprotein</keyword>
<dbReference type="Gene3D" id="1.50.10.10">
    <property type="match status" value="1"/>
</dbReference>
<evidence type="ECO:0000256" key="3">
    <source>
        <dbReference type="ARBA" id="ARBA00022729"/>
    </source>
</evidence>
<dbReference type="Proteomes" id="UP001172684">
    <property type="component" value="Unassembled WGS sequence"/>
</dbReference>
<evidence type="ECO:0000256" key="2">
    <source>
        <dbReference type="ARBA" id="ARBA00006188"/>
    </source>
</evidence>
<evidence type="ECO:0000313" key="12">
    <source>
        <dbReference type="EMBL" id="KAJ9663603.1"/>
    </source>
</evidence>
<feature type="chain" id="PRO_5045869491" description="Glucoamylase" evidence="10">
    <location>
        <begin position="22"/>
        <end position="589"/>
    </location>
</feature>
<sequence>MRTFFATACLLGSLFTQLGCAAPQDQAKEKQAKVDKFVKDESTVAIQGVLANIGPDGSKVPGAAAGIVVASPSKVDPDYFFTWTRDAALVFKALIDRFIAGDKSLKAKIDDYVSAQAYLQTVSNPSGRPETGGLGEPKFNVDRTAFTGSWGRPQRDGPALRATALITYAQWLVANGDTARAANTVWPVISKDLFYVTRNWNQTGFDLWEEINGSSFFTLAASHRALVEGNALAAKLGKPCDQCAAQAPEVLCFLQTFWTGSYIDSNINTNDGRTGKDANSILASIHVFDPSASCTDSTFQPCSSRALANHKAVTDSFRFYAINAGIPQGVAVAVGRYSEDVYYNGHPWYLATTAAAEQLYDALYQWNRRGSITVDAVSLAFFRDLVPNVATGTYASNSATYKSLTAAVKNYADGYMAVVQKYTPANGALAEQFSKTDGKPLSAADLTWSYAAFLTAAARRDGVVPASWGEPTANRAPGVCKGGIPPCTVSVTFNEVAGTSFGQNVFIVGSISQLASWNPGSAVALASDRYTNENPLWYVTLQLPASTSFEYKYIKKTADGSVTWESDPNRRYTVPDCGNGAATQNDVWR</sequence>
<accession>A0ABQ9NPJ4</accession>
<comment type="similarity">
    <text evidence="2 9">Belongs to the glycosyl hydrolase 15 family.</text>
</comment>
<dbReference type="PROSITE" id="PS00820">
    <property type="entry name" value="GLUCOAMYLASE"/>
    <property type="match status" value="1"/>
</dbReference>
<dbReference type="SUPFAM" id="SSF48208">
    <property type="entry name" value="Six-hairpin glycosidases"/>
    <property type="match status" value="1"/>
</dbReference>
<evidence type="ECO:0000256" key="7">
    <source>
        <dbReference type="ARBA" id="ARBA00023295"/>
    </source>
</evidence>
<dbReference type="InterPro" id="IPR046966">
    <property type="entry name" value="Glucoamylase_active_site"/>
</dbReference>
<proteinExistence type="inferred from homology"/>
<gene>
    <name evidence="12" type="ORF">H2201_005564</name>
</gene>
<evidence type="ECO:0000256" key="10">
    <source>
        <dbReference type="SAM" id="SignalP"/>
    </source>
</evidence>
<comment type="caution">
    <text evidence="12">The sequence shown here is derived from an EMBL/GenBank/DDBJ whole genome shotgun (WGS) entry which is preliminary data.</text>
</comment>
<dbReference type="CDD" id="cd05811">
    <property type="entry name" value="CBM20_glucoamylase"/>
    <property type="match status" value="1"/>
</dbReference>
<reference evidence="12" key="1">
    <citation type="submission" date="2022-10" db="EMBL/GenBank/DDBJ databases">
        <title>Culturing micro-colonial fungi from biological soil crusts in the Mojave desert and describing Neophaeococcomyces mojavensis, and introducing the new genera and species Taxawa tesnikishii.</title>
        <authorList>
            <person name="Kurbessoian T."/>
            <person name="Stajich J.E."/>
        </authorList>
    </citation>
    <scope>NUCLEOTIDE SEQUENCE</scope>
    <source>
        <strain evidence="12">TK_1</strain>
    </source>
</reference>
<dbReference type="PANTHER" id="PTHR31616">
    <property type="entry name" value="TREHALASE"/>
    <property type="match status" value="1"/>
</dbReference>
<keyword evidence="6 9" id="KW-0119">Carbohydrate metabolism</keyword>
<evidence type="ECO:0000256" key="9">
    <source>
        <dbReference type="PIRNR" id="PIRNR001031"/>
    </source>
</evidence>
<evidence type="ECO:0000259" key="11">
    <source>
        <dbReference type="PROSITE" id="PS51166"/>
    </source>
</evidence>
<feature type="domain" description="CBM20" evidence="11">
    <location>
        <begin position="483"/>
        <end position="589"/>
    </location>
</feature>
<evidence type="ECO:0000256" key="8">
    <source>
        <dbReference type="ARBA" id="ARBA00023326"/>
    </source>
</evidence>
<dbReference type="InterPro" id="IPR002044">
    <property type="entry name" value="CBM20"/>
</dbReference>
<keyword evidence="3 10" id="KW-0732">Signal</keyword>
<dbReference type="Pfam" id="PF00686">
    <property type="entry name" value="CBM_20"/>
    <property type="match status" value="1"/>
</dbReference>
<comment type="catalytic activity">
    <reaction evidence="1 9">
        <text>Hydrolysis of terminal (1-&gt;4)-linked alpha-D-glucose residues successively from non-reducing ends of the chains with release of beta-D-glucose.</text>
        <dbReference type="EC" id="3.2.1.3"/>
    </reaction>
</comment>
<keyword evidence="4 9" id="KW-0378">Hydrolase</keyword>
<evidence type="ECO:0000256" key="6">
    <source>
        <dbReference type="ARBA" id="ARBA00023277"/>
    </source>
</evidence>
<dbReference type="SMART" id="SM01065">
    <property type="entry name" value="CBM_2"/>
    <property type="match status" value="1"/>
</dbReference>
<dbReference type="InterPro" id="IPR034836">
    <property type="entry name" value="CBM20_glucoamylase"/>
</dbReference>
<evidence type="ECO:0000256" key="5">
    <source>
        <dbReference type="ARBA" id="ARBA00023180"/>
    </source>
</evidence>
<keyword evidence="13" id="KW-1185">Reference proteome</keyword>
<organism evidence="12 13">
    <name type="scientific">Coniosporium apollinis</name>
    <dbReference type="NCBI Taxonomy" id="61459"/>
    <lineage>
        <taxon>Eukaryota</taxon>
        <taxon>Fungi</taxon>
        <taxon>Dikarya</taxon>
        <taxon>Ascomycota</taxon>
        <taxon>Pezizomycotina</taxon>
        <taxon>Dothideomycetes</taxon>
        <taxon>Dothideomycetes incertae sedis</taxon>
        <taxon>Coniosporium</taxon>
    </lineage>
</organism>
<dbReference type="InterPro" id="IPR011613">
    <property type="entry name" value="GH15-like"/>
</dbReference>
<dbReference type="InterPro" id="IPR013783">
    <property type="entry name" value="Ig-like_fold"/>
</dbReference>
<feature type="signal peptide" evidence="10">
    <location>
        <begin position="1"/>
        <end position="21"/>
    </location>
</feature>
<dbReference type="EC" id="3.2.1.3" evidence="9"/>
<evidence type="ECO:0000313" key="13">
    <source>
        <dbReference type="Proteomes" id="UP001172684"/>
    </source>
</evidence>
<dbReference type="PRINTS" id="PR00736">
    <property type="entry name" value="GLHYDRLASE15"/>
</dbReference>
<dbReference type="InterPro" id="IPR012341">
    <property type="entry name" value="6hp_glycosidase-like_sf"/>
</dbReference>
<dbReference type="InterPro" id="IPR008291">
    <property type="entry name" value="Glucoamylase_SBD"/>
</dbReference>